<name>A0A226BZN9_9FIRM</name>
<keyword evidence="3" id="KW-1185">Reference proteome</keyword>
<accession>A0A226BZN9</accession>
<dbReference type="OrthoDB" id="286252at2"/>
<dbReference type="Proteomes" id="UP000214588">
    <property type="component" value="Unassembled WGS sequence"/>
</dbReference>
<sequence>MRQICSILLGILLFSNLGIVQAQDITLSLNDEPLSADLYVKNGNTKVEAGVMEDMLEAEFESEYVSLRNTLEKEEAKVDWNSEDNTINVTMSDNEDELTQKSIDEITDKAREYLIDKNSLRLTKSYELFQDWLQNTWEGNWQTDEWDFFKGQTNLTQVSKEWLIFREQSMFMDFIQDKD</sequence>
<keyword evidence="1" id="KW-0732">Signal</keyword>
<gene>
    <name evidence="2" type="ORF">CDO51_03770</name>
</gene>
<organism evidence="2 3">
    <name type="scientific">Natranaerobius trueperi</name>
    <dbReference type="NCBI Taxonomy" id="759412"/>
    <lineage>
        <taxon>Bacteria</taxon>
        <taxon>Bacillati</taxon>
        <taxon>Bacillota</taxon>
        <taxon>Clostridia</taxon>
        <taxon>Natranaerobiales</taxon>
        <taxon>Natranaerobiaceae</taxon>
        <taxon>Natranaerobius</taxon>
    </lineage>
</organism>
<dbReference type="RefSeq" id="WP_089022965.1">
    <property type="nucleotide sequence ID" value="NZ_NIQC01000005.1"/>
</dbReference>
<feature type="signal peptide" evidence="1">
    <location>
        <begin position="1"/>
        <end position="22"/>
    </location>
</feature>
<evidence type="ECO:0000313" key="2">
    <source>
        <dbReference type="EMBL" id="OWZ84391.1"/>
    </source>
</evidence>
<dbReference type="AlphaFoldDB" id="A0A226BZN9"/>
<evidence type="ECO:0000256" key="1">
    <source>
        <dbReference type="SAM" id="SignalP"/>
    </source>
</evidence>
<comment type="caution">
    <text evidence="2">The sequence shown here is derived from an EMBL/GenBank/DDBJ whole genome shotgun (WGS) entry which is preliminary data.</text>
</comment>
<feature type="chain" id="PRO_5012511050" description="Copper amine oxidase-like N-terminal domain-containing protein" evidence="1">
    <location>
        <begin position="23"/>
        <end position="179"/>
    </location>
</feature>
<proteinExistence type="predicted"/>
<protein>
    <recommendedName>
        <fullName evidence="4">Copper amine oxidase-like N-terminal domain-containing protein</fullName>
    </recommendedName>
</protein>
<evidence type="ECO:0008006" key="4">
    <source>
        <dbReference type="Google" id="ProtNLM"/>
    </source>
</evidence>
<reference evidence="2 3" key="1">
    <citation type="submission" date="2017-06" db="EMBL/GenBank/DDBJ databases">
        <title>Draft Genome Sequence of Natranaerobius trueperi halophilic, alkalithermophilic bacteria from soda lakes.</title>
        <authorList>
            <person name="Zhao B."/>
        </authorList>
    </citation>
    <scope>NUCLEOTIDE SEQUENCE [LARGE SCALE GENOMIC DNA]</scope>
    <source>
        <strain evidence="2 3">DSM 18760</strain>
    </source>
</reference>
<dbReference type="EMBL" id="NIQC01000005">
    <property type="protein sequence ID" value="OWZ84391.1"/>
    <property type="molecule type" value="Genomic_DNA"/>
</dbReference>
<evidence type="ECO:0000313" key="3">
    <source>
        <dbReference type="Proteomes" id="UP000214588"/>
    </source>
</evidence>